<feature type="domain" description="Reverse transcriptase" evidence="4">
    <location>
        <begin position="347"/>
        <end position="529"/>
    </location>
</feature>
<feature type="region of interest" description="Disordered" evidence="3">
    <location>
        <begin position="733"/>
        <end position="764"/>
    </location>
</feature>
<dbReference type="Proteomes" id="UP001249851">
    <property type="component" value="Unassembled WGS sequence"/>
</dbReference>
<keyword evidence="7" id="KW-1185">Reference proteome</keyword>
<keyword evidence="1" id="KW-0238">DNA-binding</keyword>
<dbReference type="PANTHER" id="PTHR33050:SF7">
    <property type="entry name" value="RIBONUCLEASE H"/>
    <property type="match status" value="1"/>
</dbReference>
<dbReference type="InterPro" id="IPR010998">
    <property type="entry name" value="Integrase_recombinase_N"/>
</dbReference>
<dbReference type="InterPro" id="IPR000477">
    <property type="entry name" value="RT_dom"/>
</dbReference>
<feature type="compositionally biased region" description="Acidic residues" evidence="3">
    <location>
        <begin position="61"/>
        <end position="70"/>
    </location>
</feature>
<dbReference type="InterPro" id="IPR052055">
    <property type="entry name" value="Hepadnavirus_pol/RT"/>
</dbReference>
<dbReference type="PROSITE" id="PS51898">
    <property type="entry name" value="TYR_RECOMBINASE"/>
    <property type="match status" value="1"/>
</dbReference>
<evidence type="ECO:0000256" key="2">
    <source>
        <dbReference type="ARBA" id="ARBA00023172"/>
    </source>
</evidence>
<dbReference type="SUPFAM" id="SSF47823">
    <property type="entry name" value="lambda integrase-like, N-terminal domain"/>
    <property type="match status" value="1"/>
</dbReference>
<gene>
    <name evidence="6" type="ORF">P5673_016419</name>
</gene>
<comment type="caution">
    <text evidence="6">The sequence shown here is derived from an EMBL/GenBank/DDBJ whole genome shotgun (WGS) entry which is preliminary data.</text>
</comment>
<organism evidence="6 7">
    <name type="scientific">Acropora cervicornis</name>
    <name type="common">Staghorn coral</name>
    <dbReference type="NCBI Taxonomy" id="6130"/>
    <lineage>
        <taxon>Eukaryota</taxon>
        <taxon>Metazoa</taxon>
        <taxon>Cnidaria</taxon>
        <taxon>Anthozoa</taxon>
        <taxon>Hexacorallia</taxon>
        <taxon>Scleractinia</taxon>
        <taxon>Astrocoeniina</taxon>
        <taxon>Acroporidae</taxon>
        <taxon>Acropora</taxon>
    </lineage>
</organism>
<reference evidence="6" key="2">
    <citation type="journal article" date="2023" name="Science">
        <title>Genomic signatures of disease resistance in endangered staghorn corals.</title>
        <authorList>
            <person name="Vollmer S.V."/>
            <person name="Selwyn J.D."/>
            <person name="Despard B.A."/>
            <person name="Roesel C.L."/>
        </authorList>
    </citation>
    <scope>NUCLEOTIDE SEQUENCE</scope>
    <source>
        <strain evidence="6">K2</strain>
    </source>
</reference>
<dbReference type="Pfam" id="PF00589">
    <property type="entry name" value="Phage_integrase"/>
    <property type="match status" value="1"/>
</dbReference>
<proteinExistence type="predicted"/>
<feature type="compositionally biased region" description="Polar residues" evidence="3">
    <location>
        <begin position="1"/>
        <end position="11"/>
    </location>
</feature>
<feature type="domain" description="Tyr recombinase" evidence="5">
    <location>
        <begin position="853"/>
        <end position="1058"/>
    </location>
</feature>
<dbReference type="Gene3D" id="1.10.443.10">
    <property type="entry name" value="Intergrase catalytic core"/>
    <property type="match status" value="1"/>
</dbReference>
<accession>A0AAD9V474</accession>
<dbReference type="PROSITE" id="PS50878">
    <property type="entry name" value="RT_POL"/>
    <property type="match status" value="1"/>
</dbReference>
<dbReference type="CDD" id="cd03714">
    <property type="entry name" value="RT_DIRS1"/>
    <property type="match status" value="1"/>
</dbReference>
<evidence type="ECO:0000256" key="1">
    <source>
        <dbReference type="ARBA" id="ARBA00023125"/>
    </source>
</evidence>
<evidence type="ECO:0000259" key="5">
    <source>
        <dbReference type="PROSITE" id="PS51898"/>
    </source>
</evidence>
<feature type="compositionally biased region" description="Polar residues" evidence="3">
    <location>
        <begin position="40"/>
        <end position="55"/>
    </location>
</feature>
<dbReference type="EMBL" id="JARQWQ010000035">
    <property type="protein sequence ID" value="KAK2560659.1"/>
    <property type="molecule type" value="Genomic_DNA"/>
</dbReference>
<dbReference type="InterPro" id="IPR043128">
    <property type="entry name" value="Rev_trsase/Diguanyl_cyclase"/>
</dbReference>
<feature type="region of interest" description="Disordered" evidence="3">
    <location>
        <begin position="1"/>
        <end position="95"/>
    </location>
</feature>
<sequence length="1065" mass="120805">MQENLTSSNSMLRDLVERNRKSTKPDSISKRAKRDESRSCRSVNASEKALASTSKEVIDSTSEEASDSASEEANTKTPDEDTLTEDTGPTVSDKLSKLVNDKFQTEYTVEKRKEILQKYKVPINCNELFIPKVNSEIWTKFNANSKREKKTPPDYKTLIPRLTDSVALIGHVHKELSFKRRDVIRPYLNQEFKQACSRTLKPGKFLFGEDFPKTLQELKTTNKLMTSITPDNRKGPSKSKSYIKPTAKSFPTQEEIHQELNNIKSKVNEFPPFVVSRLIPYFRAKVNSFKGGQLSSFCHIWERLTSDASILQIISGDCIEFLSDPPSQVSHHVSLVDKEIKSLLDKGVIVPCDHEPGEFISPIFTVPKKDGNVRLILNLKNLNMFIKNSHFKMDTIHIILKLVTPNCWMVSLDLKDAYYSVKIHSDFLKYLKFTYHGLLYKYTVFPNGLSTCPRKFTKMIKPPLSQLRLLNHIISGYIDDFYLQGSTYQRCIINVIDSIKLLDELGLVVHPEKSVLIPQQKVTFLGFVIDSIKMIVRLTEDKIRKIKEVLLSAIHNSHSVKIRDIARIIGDLISSFPGVKFGALYYRYLEMDKIKALKQSKGNFDPLMSVSKKGVADMKWWLDNLDDSYNDICHPPVDITLYSDVSLMGWGAVMNDTSTGGRWSPSEAENHINCIELLAALFALKCFQSSLSGKHLCPTSASKNHPGQSNRDNGCSNVANTIMVPNSDVPSCFSTNHSPPVQESTESSCISRGKPSTAQKDESSSLSTIRQQLEGLGFTSRSIAVIVASWREGTTSQYQTYLQKWLGFCKQNHCVILSPPLPLTLDFLSMLYEKGLSYSTINRARRLFKLRPALPRYKSIWDLNIVVNYFRGRPVAPELSLKELTLKLTFLLNLLSGQRCQTIKYLNTDNMELTTDKCIFHITDKVKQTRIGTHIPPLSFVAYPKDKSLCIISHLQEYLKRKTPFRKDSKQLLSHVKPHGPVRKDTISRWCKSVLSSAGIDTSKFKGHSTRAASSTHLADNDINIKDIMLSAGWSNERTFQQFYHKPSDPEFNFGQEILKTLVQN</sequence>
<dbReference type="CDD" id="cd09275">
    <property type="entry name" value="RNase_HI_RT_DIRS1"/>
    <property type="match status" value="1"/>
</dbReference>
<dbReference type="Pfam" id="PF00078">
    <property type="entry name" value="RVT_1"/>
    <property type="match status" value="1"/>
</dbReference>
<dbReference type="PANTHER" id="PTHR33050">
    <property type="entry name" value="REVERSE TRANSCRIPTASE DOMAIN-CONTAINING PROTEIN"/>
    <property type="match status" value="1"/>
</dbReference>
<dbReference type="InterPro" id="IPR013762">
    <property type="entry name" value="Integrase-like_cat_sf"/>
</dbReference>
<reference evidence="6" key="1">
    <citation type="journal article" date="2023" name="G3 (Bethesda)">
        <title>Whole genome assembly and annotation of the endangered Caribbean coral Acropora cervicornis.</title>
        <authorList>
            <person name="Selwyn J.D."/>
            <person name="Vollmer S.V."/>
        </authorList>
    </citation>
    <scope>NUCLEOTIDE SEQUENCE</scope>
    <source>
        <strain evidence="6">K2</strain>
    </source>
</reference>
<dbReference type="InterPro" id="IPR002104">
    <property type="entry name" value="Integrase_catalytic"/>
</dbReference>
<dbReference type="Gene3D" id="3.30.70.270">
    <property type="match status" value="1"/>
</dbReference>
<evidence type="ECO:0000259" key="4">
    <source>
        <dbReference type="PROSITE" id="PS50878"/>
    </source>
</evidence>
<dbReference type="AlphaFoldDB" id="A0AAD9V474"/>
<evidence type="ECO:0000313" key="7">
    <source>
        <dbReference type="Proteomes" id="UP001249851"/>
    </source>
</evidence>
<dbReference type="Gene3D" id="1.10.150.130">
    <property type="match status" value="1"/>
</dbReference>
<dbReference type="InterPro" id="IPR011010">
    <property type="entry name" value="DNA_brk_join_enz"/>
</dbReference>
<dbReference type="SUPFAM" id="SSF56349">
    <property type="entry name" value="DNA breaking-rejoining enzymes"/>
    <property type="match status" value="1"/>
</dbReference>
<dbReference type="GO" id="GO:0003677">
    <property type="term" value="F:DNA binding"/>
    <property type="evidence" value="ECO:0007669"/>
    <property type="project" value="UniProtKB-KW"/>
</dbReference>
<evidence type="ECO:0000256" key="3">
    <source>
        <dbReference type="SAM" id="MobiDB-lite"/>
    </source>
</evidence>
<dbReference type="InterPro" id="IPR043502">
    <property type="entry name" value="DNA/RNA_pol_sf"/>
</dbReference>
<protein>
    <submittedName>
        <fullName evidence="6">Gag-Pol polyprotein</fullName>
    </submittedName>
</protein>
<feature type="compositionally biased region" description="Basic and acidic residues" evidence="3">
    <location>
        <begin position="14"/>
        <end position="39"/>
    </location>
</feature>
<dbReference type="GO" id="GO:0006310">
    <property type="term" value="P:DNA recombination"/>
    <property type="evidence" value="ECO:0007669"/>
    <property type="project" value="UniProtKB-KW"/>
</dbReference>
<evidence type="ECO:0000313" key="6">
    <source>
        <dbReference type="EMBL" id="KAK2560659.1"/>
    </source>
</evidence>
<dbReference type="SUPFAM" id="SSF56672">
    <property type="entry name" value="DNA/RNA polymerases"/>
    <property type="match status" value="1"/>
</dbReference>
<dbReference type="GO" id="GO:0015074">
    <property type="term" value="P:DNA integration"/>
    <property type="evidence" value="ECO:0007669"/>
    <property type="project" value="InterPro"/>
</dbReference>
<name>A0AAD9V474_ACRCE</name>
<dbReference type="Gene3D" id="3.10.10.10">
    <property type="entry name" value="HIV Type 1 Reverse Transcriptase, subunit A, domain 1"/>
    <property type="match status" value="1"/>
</dbReference>
<keyword evidence="2" id="KW-0233">DNA recombination</keyword>